<comment type="caution">
    <text evidence="7">The sequence shown here is derived from an EMBL/GenBank/DDBJ whole genome shotgun (WGS) entry which is preliminary data.</text>
</comment>
<keyword evidence="3 4" id="KW-0326">Glycosidase</keyword>
<feature type="chain" id="PRO_5040957019" description="GH26 domain-containing protein" evidence="5">
    <location>
        <begin position="35"/>
        <end position="328"/>
    </location>
</feature>
<evidence type="ECO:0000259" key="6">
    <source>
        <dbReference type="PROSITE" id="PS51764"/>
    </source>
</evidence>
<evidence type="ECO:0000313" key="7">
    <source>
        <dbReference type="EMBL" id="MBT2189091.1"/>
    </source>
</evidence>
<sequence>MHKPPHGFSRRTILGSTLAAGCILPALRAQPALAQNPVAGRDLLKDKRPIVHPDGPKLGVYDPWGDFADERGVATEHLFLPWEDVELGSLPQADSYAFARGRKILITIEPWSWAKDWNVSRPELRRLILSGQRDKNMRAVLNAVASFKSPVTIRWAQEMESSYARFAWSNWRPSDYIAAFKRMVGIIREMVPRATIMWSPRGQKNLVHYYPGSQYVDVVGLTVFGLEKFDRLEFGRPRTFVESVKEGYELASRYGKPIWIAELGYEGNRDYLAKWVEDVTSRHSQYPNLKEVVYFNDKDVWPWPHGLGRPNWRVVAARETIYPSRNMP</sequence>
<proteinExistence type="inferred from homology"/>
<dbReference type="PANTHER" id="PTHR40079">
    <property type="entry name" value="MANNAN ENDO-1,4-BETA-MANNOSIDASE E-RELATED"/>
    <property type="match status" value="1"/>
</dbReference>
<dbReference type="PANTHER" id="PTHR40079:SF4">
    <property type="entry name" value="GH26 DOMAIN-CONTAINING PROTEIN-RELATED"/>
    <property type="match status" value="1"/>
</dbReference>
<evidence type="ECO:0000256" key="4">
    <source>
        <dbReference type="PROSITE-ProRule" id="PRU01100"/>
    </source>
</evidence>
<accession>A0A9X1ISZ0</accession>
<dbReference type="PROSITE" id="PS51318">
    <property type="entry name" value="TAT"/>
    <property type="match status" value="1"/>
</dbReference>
<dbReference type="AlphaFoldDB" id="A0A9X1ISZ0"/>
<dbReference type="InterPro" id="IPR017853">
    <property type="entry name" value="GH"/>
</dbReference>
<protein>
    <recommendedName>
        <fullName evidence="6">GH26 domain-containing protein</fullName>
    </recommendedName>
</protein>
<reference evidence="7" key="1">
    <citation type="submission" date="2021-05" db="EMBL/GenBank/DDBJ databases">
        <title>Genome of Sphingobium sp. strain.</title>
        <authorList>
            <person name="Fan R."/>
        </authorList>
    </citation>
    <scope>NUCLEOTIDE SEQUENCE</scope>
    <source>
        <strain evidence="7">H33</strain>
    </source>
</reference>
<dbReference type="InterPro" id="IPR022790">
    <property type="entry name" value="GH26_dom"/>
</dbReference>
<evidence type="ECO:0000256" key="2">
    <source>
        <dbReference type="ARBA" id="ARBA00022801"/>
    </source>
</evidence>
<dbReference type="PROSITE" id="PS51257">
    <property type="entry name" value="PROKAR_LIPOPROTEIN"/>
    <property type="match status" value="1"/>
</dbReference>
<dbReference type="Proteomes" id="UP001138757">
    <property type="component" value="Unassembled WGS sequence"/>
</dbReference>
<evidence type="ECO:0000256" key="3">
    <source>
        <dbReference type="ARBA" id="ARBA00023295"/>
    </source>
</evidence>
<dbReference type="SUPFAM" id="SSF51445">
    <property type="entry name" value="(Trans)glycosidases"/>
    <property type="match status" value="1"/>
</dbReference>
<keyword evidence="8" id="KW-1185">Reference proteome</keyword>
<feature type="active site" description="Proton donor" evidence="4">
    <location>
        <position position="158"/>
    </location>
</feature>
<feature type="domain" description="GH26" evidence="6">
    <location>
        <begin position="28"/>
        <end position="324"/>
    </location>
</feature>
<dbReference type="Pfam" id="PF02156">
    <property type="entry name" value="Glyco_hydro_26"/>
    <property type="match status" value="1"/>
</dbReference>
<dbReference type="PROSITE" id="PS51764">
    <property type="entry name" value="GH26"/>
    <property type="match status" value="1"/>
</dbReference>
<dbReference type="InterPro" id="IPR000805">
    <property type="entry name" value="Glyco_hydro_26"/>
</dbReference>
<comment type="similarity">
    <text evidence="1 4">Belongs to the glycosyl hydrolase 26 family.</text>
</comment>
<dbReference type="GO" id="GO:0006080">
    <property type="term" value="P:substituted mannan metabolic process"/>
    <property type="evidence" value="ECO:0007669"/>
    <property type="project" value="InterPro"/>
</dbReference>
<dbReference type="Gene3D" id="3.20.20.80">
    <property type="entry name" value="Glycosidases"/>
    <property type="match status" value="1"/>
</dbReference>
<evidence type="ECO:0000256" key="1">
    <source>
        <dbReference type="ARBA" id="ARBA00007754"/>
    </source>
</evidence>
<dbReference type="EMBL" id="JAHGAW010000014">
    <property type="protein sequence ID" value="MBT2189091.1"/>
    <property type="molecule type" value="Genomic_DNA"/>
</dbReference>
<dbReference type="GO" id="GO:0016985">
    <property type="term" value="F:mannan endo-1,4-beta-mannosidase activity"/>
    <property type="evidence" value="ECO:0007669"/>
    <property type="project" value="InterPro"/>
</dbReference>
<name>A0A9X1ISZ0_9SPHN</name>
<feature type="active site" description="Nucleophile" evidence="4">
    <location>
        <position position="262"/>
    </location>
</feature>
<keyword evidence="2 4" id="KW-0378">Hydrolase</keyword>
<gene>
    <name evidence="7" type="ORF">KK488_19255</name>
</gene>
<keyword evidence="5" id="KW-0732">Signal</keyword>
<evidence type="ECO:0000313" key="8">
    <source>
        <dbReference type="Proteomes" id="UP001138757"/>
    </source>
</evidence>
<evidence type="ECO:0000256" key="5">
    <source>
        <dbReference type="SAM" id="SignalP"/>
    </source>
</evidence>
<dbReference type="RefSeq" id="WP_214625343.1">
    <property type="nucleotide sequence ID" value="NZ_JAHGAW010000014.1"/>
</dbReference>
<organism evidence="7 8">
    <name type="scientific">Sphingobium nicotianae</name>
    <dbReference type="NCBI Taxonomy" id="2782607"/>
    <lineage>
        <taxon>Bacteria</taxon>
        <taxon>Pseudomonadati</taxon>
        <taxon>Pseudomonadota</taxon>
        <taxon>Alphaproteobacteria</taxon>
        <taxon>Sphingomonadales</taxon>
        <taxon>Sphingomonadaceae</taxon>
        <taxon>Sphingobium</taxon>
    </lineage>
</organism>
<dbReference type="InterPro" id="IPR006311">
    <property type="entry name" value="TAT_signal"/>
</dbReference>
<feature type="signal peptide" evidence="5">
    <location>
        <begin position="1"/>
        <end position="34"/>
    </location>
</feature>